<keyword evidence="1" id="KW-0812">Transmembrane</keyword>
<evidence type="ECO:0000313" key="4">
    <source>
        <dbReference type="Proteomes" id="UP001166286"/>
    </source>
</evidence>
<feature type="domain" description="DUF6594" evidence="2">
    <location>
        <begin position="37"/>
        <end position="104"/>
    </location>
</feature>
<feature type="transmembrane region" description="Helical" evidence="1">
    <location>
        <begin position="64"/>
        <end position="84"/>
    </location>
</feature>
<evidence type="ECO:0000259" key="2">
    <source>
        <dbReference type="Pfam" id="PF20237"/>
    </source>
</evidence>
<dbReference type="AlphaFoldDB" id="A0AA39QZQ8"/>
<keyword evidence="1" id="KW-1133">Transmembrane helix</keyword>
<comment type="caution">
    <text evidence="3">The sequence shown here is derived from an EMBL/GenBank/DDBJ whole genome shotgun (WGS) entry which is preliminary data.</text>
</comment>
<dbReference type="InterPro" id="IPR046529">
    <property type="entry name" value="DUF6594"/>
</dbReference>
<keyword evidence="4" id="KW-1185">Reference proteome</keyword>
<keyword evidence="1" id="KW-0472">Membrane</keyword>
<protein>
    <recommendedName>
        <fullName evidence="2">DUF6594 domain-containing protein</fullName>
    </recommendedName>
</protein>
<feature type="transmembrane region" description="Helical" evidence="1">
    <location>
        <begin position="91"/>
        <end position="109"/>
    </location>
</feature>
<dbReference type="EMBL" id="JAFEKC020000011">
    <property type="protein sequence ID" value="KAK0512272.1"/>
    <property type="molecule type" value="Genomic_DNA"/>
</dbReference>
<name>A0AA39QZQ8_9LECA</name>
<evidence type="ECO:0000313" key="3">
    <source>
        <dbReference type="EMBL" id="KAK0512272.1"/>
    </source>
</evidence>
<sequence length="110" mass="12197">MIDAGFSKQHHRSDLDLQVPQYTSHGGKKQATKEFYKRLRMALFGGFSLITPMLTMSLHKTRVTKLVTSSVFVLVAGLILAWLMKDARNKDIWTATAAYAAVLVVFVGGP</sequence>
<reference evidence="3" key="1">
    <citation type="submission" date="2023-03" db="EMBL/GenBank/DDBJ databases">
        <title>Complete genome of Cladonia borealis.</title>
        <authorList>
            <person name="Park H."/>
        </authorList>
    </citation>
    <scope>NUCLEOTIDE SEQUENCE</scope>
    <source>
        <strain evidence="3">ANT050790</strain>
    </source>
</reference>
<feature type="transmembrane region" description="Helical" evidence="1">
    <location>
        <begin position="39"/>
        <end position="58"/>
    </location>
</feature>
<evidence type="ECO:0000256" key="1">
    <source>
        <dbReference type="SAM" id="Phobius"/>
    </source>
</evidence>
<gene>
    <name evidence="3" type="ORF">JMJ35_005400</name>
</gene>
<proteinExistence type="predicted"/>
<accession>A0AA39QZQ8</accession>
<dbReference type="Pfam" id="PF20237">
    <property type="entry name" value="DUF6594"/>
    <property type="match status" value="1"/>
</dbReference>
<organism evidence="3 4">
    <name type="scientific">Cladonia borealis</name>
    <dbReference type="NCBI Taxonomy" id="184061"/>
    <lineage>
        <taxon>Eukaryota</taxon>
        <taxon>Fungi</taxon>
        <taxon>Dikarya</taxon>
        <taxon>Ascomycota</taxon>
        <taxon>Pezizomycotina</taxon>
        <taxon>Lecanoromycetes</taxon>
        <taxon>OSLEUM clade</taxon>
        <taxon>Lecanoromycetidae</taxon>
        <taxon>Lecanorales</taxon>
        <taxon>Lecanorineae</taxon>
        <taxon>Cladoniaceae</taxon>
        <taxon>Cladonia</taxon>
    </lineage>
</organism>
<dbReference type="Proteomes" id="UP001166286">
    <property type="component" value="Unassembled WGS sequence"/>
</dbReference>